<evidence type="ECO:0000313" key="2">
    <source>
        <dbReference type="EMBL" id="ODJ87583.1"/>
    </source>
</evidence>
<sequence length="35" mass="3717">MKLPFSPFRAGIGARLTLAGVATGLLWFAVAWALL</sequence>
<gene>
    <name evidence="2" type="ORF">CODIS_22950</name>
</gene>
<proteinExistence type="predicted"/>
<dbReference type="AlphaFoldDB" id="A0A7Z1AFL5"/>
<keyword evidence="1" id="KW-0472">Membrane</keyword>
<feature type="transmembrane region" description="Helical" evidence="1">
    <location>
        <begin position="12"/>
        <end position="34"/>
    </location>
</feature>
<comment type="caution">
    <text evidence="2">The sequence shown here is derived from an EMBL/GenBank/DDBJ whole genome shotgun (WGS) entry which is preliminary data.</text>
</comment>
<name>A0A7Z1AFL5_9GAMM</name>
<organism evidence="2 3">
    <name type="scientific">Candidatus Thiodiazotropha endolucinida</name>
    <dbReference type="NCBI Taxonomy" id="1655433"/>
    <lineage>
        <taxon>Bacteria</taxon>
        <taxon>Pseudomonadati</taxon>
        <taxon>Pseudomonadota</taxon>
        <taxon>Gammaproteobacteria</taxon>
        <taxon>Chromatiales</taxon>
        <taxon>Sedimenticolaceae</taxon>
        <taxon>Candidatus Thiodiazotropha</taxon>
    </lineage>
</organism>
<accession>A0A7Z1AFL5</accession>
<dbReference type="Proteomes" id="UP000094769">
    <property type="component" value="Unassembled WGS sequence"/>
</dbReference>
<evidence type="ECO:0000313" key="3">
    <source>
        <dbReference type="Proteomes" id="UP000094769"/>
    </source>
</evidence>
<dbReference type="EMBL" id="MARB01000011">
    <property type="protein sequence ID" value="ODJ87583.1"/>
    <property type="molecule type" value="Genomic_DNA"/>
</dbReference>
<protein>
    <submittedName>
        <fullName evidence="2">Uncharacterized protein</fullName>
    </submittedName>
</protein>
<keyword evidence="3" id="KW-1185">Reference proteome</keyword>
<keyword evidence="1" id="KW-0812">Transmembrane</keyword>
<keyword evidence="1" id="KW-1133">Transmembrane helix</keyword>
<evidence type="ECO:0000256" key="1">
    <source>
        <dbReference type="SAM" id="Phobius"/>
    </source>
</evidence>
<reference evidence="2 3" key="1">
    <citation type="submission" date="2016-06" db="EMBL/GenBank/DDBJ databases">
        <title>Genome sequence of endosymbiont of Candidatus Endolucinida thiodiazotropha.</title>
        <authorList>
            <person name="Poehlein A."/>
            <person name="Koenig S."/>
            <person name="Heiden S.E."/>
            <person name="Thuermer A."/>
            <person name="Voget S."/>
            <person name="Daniel R."/>
            <person name="Markert S."/>
            <person name="Gros O."/>
            <person name="Schweder T."/>
        </authorList>
    </citation>
    <scope>NUCLEOTIDE SEQUENCE [LARGE SCALE GENOMIC DNA]</scope>
    <source>
        <strain evidence="2 3">COS</strain>
    </source>
</reference>